<comment type="caution">
    <text evidence="3">The sequence shown here is derived from an EMBL/GenBank/DDBJ whole genome shotgun (WGS) entry which is preliminary data.</text>
</comment>
<protein>
    <recommendedName>
        <fullName evidence="5">IPTL-CTERM protein sorting domain-containing protein</fullName>
    </recommendedName>
</protein>
<gene>
    <name evidence="3" type="ORF">GCM10007940_15670</name>
</gene>
<proteinExistence type="predicted"/>
<accession>A0AA37SNB9</accession>
<dbReference type="EMBL" id="BSOH01000007">
    <property type="protein sequence ID" value="GLR16952.1"/>
    <property type="molecule type" value="Genomic_DNA"/>
</dbReference>
<evidence type="ECO:0000256" key="2">
    <source>
        <dbReference type="SAM" id="SignalP"/>
    </source>
</evidence>
<keyword evidence="1" id="KW-0472">Membrane</keyword>
<organism evidence="3 4">
    <name type="scientific">Portibacter lacus</name>
    <dbReference type="NCBI Taxonomy" id="1099794"/>
    <lineage>
        <taxon>Bacteria</taxon>
        <taxon>Pseudomonadati</taxon>
        <taxon>Bacteroidota</taxon>
        <taxon>Saprospiria</taxon>
        <taxon>Saprospirales</taxon>
        <taxon>Haliscomenobacteraceae</taxon>
        <taxon>Portibacter</taxon>
    </lineage>
</organism>
<dbReference type="Proteomes" id="UP001156666">
    <property type="component" value="Unassembled WGS sequence"/>
</dbReference>
<reference evidence="3" key="1">
    <citation type="journal article" date="2014" name="Int. J. Syst. Evol. Microbiol.">
        <title>Complete genome sequence of Corynebacterium casei LMG S-19264T (=DSM 44701T), isolated from a smear-ripened cheese.</title>
        <authorList>
            <consortium name="US DOE Joint Genome Institute (JGI-PGF)"/>
            <person name="Walter F."/>
            <person name="Albersmeier A."/>
            <person name="Kalinowski J."/>
            <person name="Ruckert C."/>
        </authorList>
    </citation>
    <scope>NUCLEOTIDE SEQUENCE</scope>
    <source>
        <strain evidence="3">NBRC 108769</strain>
    </source>
</reference>
<dbReference type="AlphaFoldDB" id="A0AA37SNB9"/>
<evidence type="ECO:0000313" key="4">
    <source>
        <dbReference type="Proteomes" id="UP001156666"/>
    </source>
</evidence>
<keyword evidence="4" id="KW-1185">Reference proteome</keyword>
<sequence>MKLKFIIAIFLTACFVDIALAQTTLPLPPQSSTYTGQTRGYWFTAPSDFEITSIGVPTDASTDNQSVAIITLNVPPPDFSLSTLDYTVEFLAQDVPGVAPISVNVPITAGTMVGILGSRGANSINSYGTPSPYNTTLLGNPVSLSRLLMQNDLQTVFPFAVSGEPGPFDFGRVNITVASLNSVPTLSEWSLIICGLIMLSIGVVVLKQRYRSTKLA</sequence>
<reference evidence="3" key="2">
    <citation type="submission" date="2023-01" db="EMBL/GenBank/DDBJ databases">
        <title>Draft genome sequence of Portibacter lacus strain NBRC 108769.</title>
        <authorList>
            <person name="Sun Q."/>
            <person name="Mori K."/>
        </authorList>
    </citation>
    <scope>NUCLEOTIDE SEQUENCE</scope>
    <source>
        <strain evidence="3">NBRC 108769</strain>
    </source>
</reference>
<evidence type="ECO:0000313" key="3">
    <source>
        <dbReference type="EMBL" id="GLR16952.1"/>
    </source>
</evidence>
<feature type="chain" id="PRO_5041223041" description="IPTL-CTERM protein sorting domain-containing protein" evidence="2">
    <location>
        <begin position="22"/>
        <end position="216"/>
    </location>
</feature>
<keyword evidence="1" id="KW-1133">Transmembrane helix</keyword>
<feature type="transmembrane region" description="Helical" evidence="1">
    <location>
        <begin position="189"/>
        <end position="206"/>
    </location>
</feature>
<evidence type="ECO:0000256" key="1">
    <source>
        <dbReference type="SAM" id="Phobius"/>
    </source>
</evidence>
<keyword evidence="2" id="KW-0732">Signal</keyword>
<name>A0AA37SNB9_9BACT</name>
<evidence type="ECO:0008006" key="5">
    <source>
        <dbReference type="Google" id="ProtNLM"/>
    </source>
</evidence>
<keyword evidence="1" id="KW-0812">Transmembrane</keyword>
<feature type="signal peptide" evidence="2">
    <location>
        <begin position="1"/>
        <end position="21"/>
    </location>
</feature>